<proteinExistence type="predicted"/>
<evidence type="ECO:0000313" key="2">
    <source>
        <dbReference type="Proteomes" id="UP000230167"/>
    </source>
</evidence>
<organism evidence="1 2">
    <name type="scientific">Stenotrophomonas maltophilia</name>
    <name type="common">Pseudomonas maltophilia</name>
    <name type="synonym">Xanthomonas maltophilia</name>
    <dbReference type="NCBI Taxonomy" id="40324"/>
    <lineage>
        <taxon>Bacteria</taxon>
        <taxon>Pseudomonadati</taxon>
        <taxon>Pseudomonadota</taxon>
        <taxon>Gammaproteobacteria</taxon>
        <taxon>Lysobacterales</taxon>
        <taxon>Lysobacteraceae</taxon>
        <taxon>Stenotrophomonas</taxon>
        <taxon>Stenotrophomonas maltophilia group</taxon>
    </lineage>
</organism>
<dbReference type="AlphaFoldDB" id="A0A2J0UGF7"/>
<comment type="caution">
    <text evidence="1">The sequence shown here is derived from an EMBL/GenBank/DDBJ whole genome shotgun (WGS) entry which is preliminary data.</text>
</comment>
<protein>
    <submittedName>
        <fullName evidence="1">Uncharacterized protein</fullName>
    </submittedName>
</protein>
<sequence>MAEHSILASLVVHKSSESKSLCSQTPYACVGADGAELGLALIGGSRSPAAPRHLVELSRFRMDGALSEDYKCYLAAQGNAMVQAASKLDAKRLAGQCLSEFAAFKRRAGNAKFDVAPENICSSVADIQASLRDVARLAKAGGDCDGV</sequence>
<evidence type="ECO:0000313" key="1">
    <source>
        <dbReference type="EMBL" id="PJL33941.1"/>
    </source>
</evidence>
<dbReference type="InterPro" id="IPR028955">
    <property type="entry name" value="Imm57"/>
</dbReference>
<name>A0A2J0UGF7_STEMA</name>
<gene>
    <name evidence="1" type="ORF">B9Y64_02275</name>
</gene>
<reference evidence="1 2" key="1">
    <citation type="journal article" date="2017" name="Front. Microbiol.">
        <title>Double-Face Meets the Bacterial World: The Opportunistic Pathogen Stenotrophomonas maltophilia.</title>
        <authorList>
            <person name="Lira F."/>
            <person name="Berg G."/>
            <person name="Martinez J.L."/>
        </authorList>
    </citation>
    <scope>NUCLEOTIDE SEQUENCE [LARGE SCALE GENOMIC DNA]</scope>
    <source>
        <strain evidence="1 2">EA1</strain>
    </source>
</reference>
<dbReference type="EMBL" id="NEQV01000001">
    <property type="protein sequence ID" value="PJL33941.1"/>
    <property type="molecule type" value="Genomic_DNA"/>
</dbReference>
<dbReference type="Proteomes" id="UP000230167">
    <property type="component" value="Unassembled WGS sequence"/>
</dbReference>
<accession>A0A2J0UGF7</accession>
<dbReference type="Pfam" id="PF15596">
    <property type="entry name" value="Imm57"/>
    <property type="match status" value="1"/>
</dbReference>